<keyword evidence="10" id="KW-1185">Reference proteome</keyword>
<dbReference type="EMBL" id="AMQN01008520">
    <property type="status" value="NOT_ANNOTATED_CDS"/>
    <property type="molecule type" value="Genomic_DNA"/>
</dbReference>
<keyword evidence="6" id="KW-0732">Signal</keyword>
<dbReference type="HOGENOM" id="CLU_006332_13_3_1"/>
<dbReference type="PANTHER" id="PTHR42693:SF15">
    <property type="entry name" value="ARYLSULFATASE"/>
    <property type="match status" value="1"/>
</dbReference>
<evidence type="ECO:0000313" key="10">
    <source>
        <dbReference type="Proteomes" id="UP000014760"/>
    </source>
</evidence>
<dbReference type="Pfam" id="PF14707">
    <property type="entry name" value="Sulfatase_C"/>
    <property type="match status" value="1"/>
</dbReference>
<accession>R7UAX4</accession>
<dbReference type="AlphaFoldDB" id="R7UAX4"/>
<dbReference type="Gene3D" id="3.30.1120.10">
    <property type="match status" value="1"/>
</dbReference>
<comment type="similarity">
    <text evidence="2">Belongs to the sulfatase family.</text>
</comment>
<evidence type="ECO:0000256" key="4">
    <source>
        <dbReference type="ARBA" id="ARBA00022801"/>
    </source>
</evidence>
<dbReference type="PANTHER" id="PTHR42693">
    <property type="entry name" value="ARYLSULFATASE FAMILY MEMBER"/>
    <property type="match status" value="1"/>
</dbReference>
<dbReference type="Gene3D" id="3.40.720.10">
    <property type="entry name" value="Alkaline Phosphatase, subunit A"/>
    <property type="match status" value="1"/>
</dbReference>
<evidence type="ECO:0000259" key="7">
    <source>
        <dbReference type="Pfam" id="PF00884"/>
    </source>
</evidence>
<dbReference type="FunFam" id="3.40.720.10:FF:000004">
    <property type="entry name" value="Arylsulfatase E"/>
    <property type="match status" value="1"/>
</dbReference>
<gene>
    <name evidence="8" type="ORF">CAPTEDRAFT_212288</name>
</gene>
<evidence type="ECO:0000313" key="9">
    <source>
        <dbReference type="EnsemblMetazoa" id="CapteP212288"/>
    </source>
</evidence>
<dbReference type="EnsemblMetazoa" id="CapteT212288">
    <property type="protein sequence ID" value="CapteP212288"/>
    <property type="gene ID" value="CapteG212288"/>
</dbReference>
<dbReference type="Pfam" id="PF00884">
    <property type="entry name" value="Sulfatase"/>
    <property type="match status" value="1"/>
</dbReference>
<dbReference type="GO" id="GO:0046872">
    <property type="term" value="F:metal ion binding"/>
    <property type="evidence" value="ECO:0007669"/>
    <property type="project" value="UniProtKB-KW"/>
</dbReference>
<dbReference type="CDD" id="cd16160">
    <property type="entry name" value="spARS_like"/>
    <property type="match status" value="1"/>
</dbReference>
<evidence type="ECO:0000256" key="2">
    <source>
        <dbReference type="ARBA" id="ARBA00008779"/>
    </source>
</evidence>
<evidence type="ECO:0000256" key="1">
    <source>
        <dbReference type="ARBA" id="ARBA00001913"/>
    </source>
</evidence>
<evidence type="ECO:0000256" key="6">
    <source>
        <dbReference type="SAM" id="SignalP"/>
    </source>
</evidence>
<comment type="cofactor">
    <cofactor evidence="1">
        <name>Ca(2+)</name>
        <dbReference type="ChEBI" id="CHEBI:29108"/>
    </cofactor>
</comment>
<keyword evidence="4" id="KW-0378">Hydrolase</keyword>
<dbReference type="Proteomes" id="UP000014760">
    <property type="component" value="Unassembled WGS sequence"/>
</dbReference>
<dbReference type="PROSITE" id="PS00149">
    <property type="entry name" value="SULFATASE_2"/>
    <property type="match status" value="1"/>
</dbReference>
<name>R7UAX4_CAPTE</name>
<dbReference type="OrthoDB" id="103349at2759"/>
<keyword evidence="5" id="KW-0106">Calcium</keyword>
<evidence type="ECO:0000256" key="3">
    <source>
        <dbReference type="ARBA" id="ARBA00022723"/>
    </source>
</evidence>
<dbReference type="SUPFAM" id="SSF53649">
    <property type="entry name" value="Alkaline phosphatase-like"/>
    <property type="match status" value="1"/>
</dbReference>
<keyword evidence="3" id="KW-0479">Metal-binding</keyword>
<feature type="domain" description="Sulfatase N-terminal" evidence="7">
    <location>
        <begin position="24"/>
        <end position="346"/>
    </location>
</feature>
<dbReference type="InterPro" id="IPR017850">
    <property type="entry name" value="Alkaline_phosphatase_core_sf"/>
</dbReference>
<dbReference type="OMA" id="IPFIAWQ"/>
<dbReference type="EMBL" id="KB303327">
    <property type="protein sequence ID" value="ELU03286.1"/>
    <property type="molecule type" value="Genomic_DNA"/>
</dbReference>
<dbReference type="InterPro" id="IPR050738">
    <property type="entry name" value="Sulfatase"/>
</dbReference>
<evidence type="ECO:0000256" key="5">
    <source>
        <dbReference type="ARBA" id="ARBA00022837"/>
    </source>
</evidence>
<evidence type="ECO:0000313" key="8">
    <source>
        <dbReference type="EMBL" id="ELU03286.1"/>
    </source>
</evidence>
<dbReference type="InterPro" id="IPR024607">
    <property type="entry name" value="Sulfatase_CS"/>
</dbReference>
<feature type="chain" id="PRO_5008787825" description="Sulfatase N-terminal domain-containing protein" evidence="6">
    <location>
        <begin position="21"/>
        <end position="502"/>
    </location>
</feature>
<reference evidence="10" key="1">
    <citation type="submission" date="2012-12" db="EMBL/GenBank/DDBJ databases">
        <authorList>
            <person name="Hellsten U."/>
            <person name="Grimwood J."/>
            <person name="Chapman J.A."/>
            <person name="Shapiro H."/>
            <person name="Aerts A."/>
            <person name="Otillar R.P."/>
            <person name="Terry A.Y."/>
            <person name="Boore J.L."/>
            <person name="Simakov O."/>
            <person name="Marletaz F."/>
            <person name="Cho S.-J."/>
            <person name="Edsinger-Gonzales E."/>
            <person name="Havlak P."/>
            <person name="Kuo D.-H."/>
            <person name="Larsson T."/>
            <person name="Lv J."/>
            <person name="Arendt D."/>
            <person name="Savage R."/>
            <person name="Osoegawa K."/>
            <person name="de Jong P."/>
            <person name="Lindberg D.R."/>
            <person name="Seaver E.C."/>
            <person name="Weisblat D.A."/>
            <person name="Putnam N.H."/>
            <person name="Grigoriev I.V."/>
            <person name="Rokhsar D.S."/>
        </authorList>
    </citation>
    <scope>NUCLEOTIDE SEQUENCE</scope>
    <source>
        <strain evidence="10">I ESC-2004</strain>
    </source>
</reference>
<organism evidence="8">
    <name type="scientific">Capitella teleta</name>
    <name type="common">Polychaete worm</name>
    <dbReference type="NCBI Taxonomy" id="283909"/>
    <lineage>
        <taxon>Eukaryota</taxon>
        <taxon>Metazoa</taxon>
        <taxon>Spiralia</taxon>
        <taxon>Lophotrochozoa</taxon>
        <taxon>Annelida</taxon>
        <taxon>Polychaeta</taxon>
        <taxon>Sedentaria</taxon>
        <taxon>Scolecida</taxon>
        <taxon>Capitellidae</taxon>
        <taxon>Capitella</taxon>
    </lineage>
</organism>
<reference evidence="9" key="3">
    <citation type="submission" date="2015-06" db="UniProtKB">
        <authorList>
            <consortium name="EnsemblMetazoa"/>
        </authorList>
    </citation>
    <scope>IDENTIFICATION</scope>
</reference>
<dbReference type="InterPro" id="IPR000917">
    <property type="entry name" value="Sulfatase_N"/>
</dbReference>
<sequence length="502" mass="56452">MYAVEQFLLVLPWVTLHSEAALQPNIVFFVADDLGFGDLASYGHPTQEWGAIDDLASKGIRFTQAYAASSFCTPSRASFLTGRLPHRTGMYGPMFVLYASSSVGLPHSEVTMAELLKTAGYRTGMVGKWHLGMNAHNHSDGSNLPHNHGFDFVGTFLPYTLNWLCDHWQRHIPHAHRGASYLYQNDTISEQPIQLDTLTERLVQDAQTFIHTSIDDDERFFLYFPFPQTHTPMFNNAHFKGKSKRGVYGDQVNEMAWGVEQILDTLKETGVDNNTLVVFISDQGPHLEVCQEGGSTGPMKGGKGFFFEGSIRVPMIAYWPGTLPPRRDSTVVSLMDLFPTFASLSGAHLPTDRHIDGLDITPLLFPETAAPQSPRDLLTFYHESILLAVRYGSFKIHFYDLALPSDELLVANCRGTYPIINWMEGETVSRVKLPLPKIYNVEEDPREMYQLPIEDYTEMLGIVDTLIAEHEETLTDIPEPLLSKEFLSKLVIPCCNYPYCVC</sequence>
<reference evidence="8 10" key="2">
    <citation type="journal article" date="2013" name="Nature">
        <title>Insights into bilaterian evolution from three spiralian genomes.</title>
        <authorList>
            <person name="Simakov O."/>
            <person name="Marletaz F."/>
            <person name="Cho S.J."/>
            <person name="Edsinger-Gonzales E."/>
            <person name="Havlak P."/>
            <person name="Hellsten U."/>
            <person name="Kuo D.H."/>
            <person name="Larsson T."/>
            <person name="Lv J."/>
            <person name="Arendt D."/>
            <person name="Savage R."/>
            <person name="Osoegawa K."/>
            <person name="de Jong P."/>
            <person name="Grimwood J."/>
            <person name="Chapman J.A."/>
            <person name="Shapiro H."/>
            <person name="Aerts A."/>
            <person name="Otillar R.P."/>
            <person name="Terry A.Y."/>
            <person name="Boore J.L."/>
            <person name="Grigoriev I.V."/>
            <person name="Lindberg D.R."/>
            <person name="Seaver E.C."/>
            <person name="Weisblat D.A."/>
            <person name="Putnam N.H."/>
            <person name="Rokhsar D.S."/>
        </authorList>
    </citation>
    <scope>NUCLEOTIDE SEQUENCE</scope>
    <source>
        <strain evidence="8 10">I ESC-2004</strain>
    </source>
</reference>
<dbReference type="STRING" id="283909.R7UAX4"/>
<proteinExistence type="inferred from homology"/>
<protein>
    <recommendedName>
        <fullName evidence="7">Sulfatase N-terminal domain-containing protein</fullName>
    </recommendedName>
</protein>
<dbReference type="GO" id="GO:0004065">
    <property type="term" value="F:arylsulfatase activity"/>
    <property type="evidence" value="ECO:0007669"/>
    <property type="project" value="TreeGrafter"/>
</dbReference>
<feature type="signal peptide" evidence="6">
    <location>
        <begin position="1"/>
        <end position="20"/>
    </location>
</feature>